<organism evidence="8 9">
    <name type="scientific">Labedaea rhizosphaerae</name>
    <dbReference type="NCBI Taxonomy" id="598644"/>
    <lineage>
        <taxon>Bacteria</taxon>
        <taxon>Bacillati</taxon>
        <taxon>Actinomycetota</taxon>
        <taxon>Actinomycetes</taxon>
        <taxon>Pseudonocardiales</taxon>
        <taxon>Pseudonocardiaceae</taxon>
        <taxon>Labedaea</taxon>
    </lineage>
</organism>
<evidence type="ECO:0000313" key="9">
    <source>
        <dbReference type="Proteomes" id="UP000295444"/>
    </source>
</evidence>
<dbReference type="PROSITE" id="PS00086">
    <property type="entry name" value="CYTOCHROME_P450"/>
    <property type="match status" value="1"/>
</dbReference>
<gene>
    <name evidence="8" type="ORF">EV186_103150</name>
</gene>
<dbReference type="PANTHER" id="PTHR46696:SF1">
    <property type="entry name" value="CYTOCHROME P450 YJIB-RELATED"/>
    <property type="match status" value="1"/>
</dbReference>
<evidence type="ECO:0000313" key="8">
    <source>
        <dbReference type="EMBL" id="TDP97189.1"/>
    </source>
</evidence>
<dbReference type="InterPro" id="IPR002397">
    <property type="entry name" value="Cyt_P450_B"/>
</dbReference>
<name>A0A4R6SAW7_LABRH</name>
<dbReference type="RefSeq" id="WP_133850432.1">
    <property type="nucleotide sequence ID" value="NZ_SNXZ01000003.1"/>
</dbReference>
<reference evidence="8 9" key="1">
    <citation type="submission" date="2019-03" db="EMBL/GenBank/DDBJ databases">
        <title>Genomic Encyclopedia of Type Strains, Phase IV (KMG-IV): sequencing the most valuable type-strain genomes for metagenomic binning, comparative biology and taxonomic classification.</title>
        <authorList>
            <person name="Goeker M."/>
        </authorList>
    </citation>
    <scope>NUCLEOTIDE SEQUENCE [LARGE SCALE GENOMIC DNA]</scope>
    <source>
        <strain evidence="8 9">DSM 45361</strain>
    </source>
</reference>
<dbReference type="CDD" id="cd11029">
    <property type="entry name" value="CYP107-like"/>
    <property type="match status" value="1"/>
</dbReference>
<dbReference type="InterPro" id="IPR001128">
    <property type="entry name" value="Cyt_P450"/>
</dbReference>
<evidence type="ECO:0000256" key="2">
    <source>
        <dbReference type="ARBA" id="ARBA00022617"/>
    </source>
</evidence>
<dbReference type="GO" id="GO:0016705">
    <property type="term" value="F:oxidoreductase activity, acting on paired donors, with incorporation or reduction of molecular oxygen"/>
    <property type="evidence" value="ECO:0007669"/>
    <property type="project" value="InterPro"/>
</dbReference>
<dbReference type="OrthoDB" id="5500002at2"/>
<proteinExistence type="inferred from homology"/>
<dbReference type="GO" id="GO:0020037">
    <property type="term" value="F:heme binding"/>
    <property type="evidence" value="ECO:0007669"/>
    <property type="project" value="InterPro"/>
</dbReference>
<keyword evidence="6 7" id="KW-0503">Monooxygenase</keyword>
<dbReference type="Gene3D" id="1.10.630.10">
    <property type="entry name" value="Cytochrome P450"/>
    <property type="match status" value="1"/>
</dbReference>
<protein>
    <submittedName>
        <fullName evidence="8">Cytochrome P450</fullName>
    </submittedName>
</protein>
<dbReference type="GO" id="GO:0005506">
    <property type="term" value="F:iron ion binding"/>
    <property type="evidence" value="ECO:0007669"/>
    <property type="project" value="InterPro"/>
</dbReference>
<evidence type="ECO:0000256" key="4">
    <source>
        <dbReference type="ARBA" id="ARBA00023002"/>
    </source>
</evidence>
<dbReference type="InterPro" id="IPR017972">
    <property type="entry name" value="Cyt_P450_CS"/>
</dbReference>
<keyword evidence="4 7" id="KW-0560">Oxidoreductase</keyword>
<keyword evidence="2 7" id="KW-0349">Heme</keyword>
<evidence type="ECO:0000256" key="7">
    <source>
        <dbReference type="RuleBase" id="RU000461"/>
    </source>
</evidence>
<comment type="similarity">
    <text evidence="1 7">Belongs to the cytochrome P450 family.</text>
</comment>
<dbReference type="Proteomes" id="UP000295444">
    <property type="component" value="Unassembled WGS sequence"/>
</dbReference>
<evidence type="ECO:0000256" key="1">
    <source>
        <dbReference type="ARBA" id="ARBA00010617"/>
    </source>
</evidence>
<dbReference type="Pfam" id="PF00067">
    <property type="entry name" value="p450"/>
    <property type="match status" value="1"/>
</dbReference>
<dbReference type="SUPFAM" id="SSF48264">
    <property type="entry name" value="Cytochrome P450"/>
    <property type="match status" value="1"/>
</dbReference>
<comment type="caution">
    <text evidence="8">The sequence shown here is derived from an EMBL/GenBank/DDBJ whole genome shotgun (WGS) entry which is preliminary data.</text>
</comment>
<dbReference type="AlphaFoldDB" id="A0A4R6SAW7"/>
<sequence>MGASAPLELDETFVQNPHQLYELLRAQAPVRKVTMMRGLDAWLVTRYDDVRAALADPRLAKNAGRIRELAQRQAEDKGLTRPGFDASLSAHMLNADPPDHSRLRKLVNKAFTSRTVARLQPRIEQITDELLDAMAGKENVDLLDTLAFPLPITVICELLGVPMDERDDFRVWSNILLSSDQGERVPEAAQKMAEYLTKLVASKRATPTEDLLTELVEATEDGDRLSEEELVGMAFLLMVAGHETTVNLIGNGVLHLLRNPDQLAALRAHPDLLPGAVEEILRLEGPVNIATIRFSAEPITLGGQEIPAGEFVMVALSSANRDPEKFADPDTLDITRPAGGHMAFGHGIHYCVGAPLARLEGQIALGKLIARFPGLALAAEPEELVWRNSTLMRGLTNLPVRTG</sequence>
<dbReference type="EMBL" id="SNXZ01000003">
    <property type="protein sequence ID" value="TDP97189.1"/>
    <property type="molecule type" value="Genomic_DNA"/>
</dbReference>
<dbReference type="PANTHER" id="PTHR46696">
    <property type="entry name" value="P450, PUTATIVE (EUROFUNG)-RELATED"/>
    <property type="match status" value="1"/>
</dbReference>
<dbReference type="GO" id="GO:0004497">
    <property type="term" value="F:monooxygenase activity"/>
    <property type="evidence" value="ECO:0007669"/>
    <property type="project" value="UniProtKB-KW"/>
</dbReference>
<keyword evidence="3 7" id="KW-0479">Metal-binding</keyword>
<dbReference type="FunFam" id="1.10.630.10:FF:000018">
    <property type="entry name" value="Cytochrome P450 monooxygenase"/>
    <property type="match status" value="1"/>
</dbReference>
<accession>A0A4R6SAW7</accession>
<keyword evidence="9" id="KW-1185">Reference proteome</keyword>
<keyword evidence="5 7" id="KW-0408">Iron</keyword>
<evidence type="ECO:0000256" key="3">
    <source>
        <dbReference type="ARBA" id="ARBA00022723"/>
    </source>
</evidence>
<evidence type="ECO:0000256" key="6">
    <source>
        <dbReference type="ARBA" id="ARBA00023033"/>
    </source>
</evidence>
<evidence type="ECO:0000256" key="5">
    <source>
        <dbReference type="ARBA" id="ARBA00023004"/>
    </source>
</evidence>
<dbReference type="InterPro" id="IPR036396">
    <property type="entry name" value="Cyt_P450_sf"/>
</dbReference>
<dbReference type="PRINTS" id="PR00359">
    <property type="entry name" value="BP450"/>
</dbReference>